<dbReference type="InterPro" id="IPR036396">
    <property type="entry name" value="Cyt_P450_sf"/>
</dbReference>
<dbReference type="GO" id="GO:0005506">
    <property type="term" value="F:iron ion binding"/>
    <property type="evidence" value="ECO:0007669"/>
    <property type="project" value="InterPro"/>
</dbReference>
<evidence type="ECO:0000256" key="1">
    <source>
        <dbReference type="ARBA" id="ARBA00010617"/>
    </source>
</evidence>
<dbReference type="SUPFAM" id="SSF48264">
    <property type="entry name" value="Cytochrome P450"/>
    <property type="match status" value="1"/>
</dbReference>
<dbReference type="PRINTS" id="PR00463">
    <property type="entry name" value="EP450I"/>
</dbReference>
<dbReference type="PRINTS" id="PR00385">
    <property type="entry name" value="P450"/>
</dbReference>
<dbReference type="PANTHER" id="PTHR46300">
    <property type="entry name" value="P450, PUTATIVE (EUROFUNG)-RELATED-RELATED"/>
    <property type="match status" value="1"/>
</dbReference>
<organism evidence="8 9">
    <name type="scientific">Lophiotrema nucula</name>
    <dbReference type="NCBI Taxonomy" id="690887"/>
    <lineage>
        <taxon>Eukaryota</taxon>
        <taxon>Fungi</taxon>
        <taxon>Dikarya</taxon>
        <taxon>Ascomycota</taxon>
        <taxon>Pezizomycotina</taxon>
        <taxon>Dothideomycetes</taxon>
        <taxon>Pleosporomycetidae</taxon>
        <taxon>Pleosporales</taxon>
        <taxon>Lophiotremataceae</taxon>
        <taxon>Lophiotrema</taxon>
    </lineage>
</organism>
<keyword evidence="7" id="KW-0472">Membrane</keyword>
<keyword evidence="6" id="KW-0349">Heme</keyword>
<dbReference type="Proteomes" id="UP000799770">
    <property type="component" value="Unassembled WGS sequence"/>
</dbReference>
<dbReference type="OrthoDB" id="1103324at2759"/>
<evidence type="ECO:0000256" key="5">
    <source>
        <dbReference type="ARBA" id="ARBA00023033"/>
    </source>
</evidence>
<accession>A0A6A5ZK99</accession>
<sequence length="544" mass="62424">MFLRVLNLLPAPAGTSFVPLTILGLIILYLYTFGKRDPRRKQLPPKVKGWPVINQTFLQQIDNTPPILQRWGREYGEIFRTRAGTTDFVWLNSKEAVKELFDRRSAIYSSRQPMPMAFDCATGGKRVTFAPYGKSWRASRQIFHKVLTPKMADDYSVIQLFESKQLSVDLLEKPADFYMHNRRYAASVIMQVTYGWRIPQWDCPEIHRIFEVLGRFVQCRKPGQWFVDVLPSLANSTVFNFFSQWRRIGNTFHALDDATWMTFWNQMKAEIVNGTAPHCFGRILQGGYEKQGLSESQAAWICGGLIEAGSETTSATLNNCIYMMLSNPSCILAAQAEIDRVVGSLRTPTFEDEPDLPLVRGMIKETMRMRPINKFGNNHCNTEDDWYSGFFIPRGSIVMANWWYIHYDAEYYSDPERFLPERWLNYPHSAAKAAAMADGKQRDHLSYGGGRRICAGMHVAEKSLFINVARLLWGFDVGLATDENEKPIKLDFSTKSLQPGSSSVTKPFRCKIESRSEARAKIMREEWECAQQAGISFDHIRWTV</sequence>
<evidence type="ECO:0000313" key="8">
    <source>
        <dbReference type="EMBL" id="KAF2119273.1"/>
    </source>
</evidence>
<keyword evidence="4 6" id="KW-0408">Iron</keyword>
<keyword evidence="7" id="KW-1133">Transmembrane helix</keyword>
<dbReference type="InterPro" id="IPR001128">
    <property type="entry name" value="Cyt_P450"/>
</dbReference>
<proteinExistence type="inferred from homology"/>
<dbReference type="GO" id="GO:0020037">
    <property type="term" value="F:heme binding"/>
    <property type="evidence" value="ECO:0007669"/>
    <property type="project" value="InterPro"/>
</dbReference>
<gene>
    <name evidence="8" type="ORF">BDV96DRAFT_486570</name>
</gene>
<dbReference type="AlphaFoldDB" id="A0A6A5ZK99"/>
<dbReference type="Gene3D" id="1.10.630.10">
    <property type="entry name" value="Cytochrome P450"/>
    <property type="match status" value="1"/>
</dbReference>
<keyword evidence="9" id="KW-1185">Reference proteome</keyword>
<evidence type="ECO:0000256" key="3">
    <source>
        <dbReference type="ARBA" id="ARBA00023002"/>
    </source>
</evidence>
<dbReference type="CDD" id="cd11065">
    <property type="entry name" value="CYP64-like"/>
    <property type="match status" value="1"/>
</dbReference>
<keyword evidence="2 6" id="KW-0479">Metal-binding</keyword>
<dbReference type="GO" id="GO:0016705">
    <property type="term" value="F:oxidoreductase activity, acting on paired donors, with incorporation or reduction of molecular oxygen"/>
    <property type="evidence" value="ECO:0007669"/>
    <property type="project" value="InterPro"/>
</dbReference>
<dbReference type="EMBL" id="ML977315">
    <property type="protein sequence ID" value="KAF2119273.1"/>
    <property type="molecule type" value="Genomic_DNA"/>
</dbReference>
<protein>
    <submittedName>
        <fullName evidence="8">Cytochrome P450</fullName>
    </submittedName>
</protein>
<comment type="cofactor">
    <cofactor evidence="6">
        <name>heme</name>
        <dbReference type="ChEBI" id="CHEBI:30413"/>
    </cofactor>
</comment>
<keyword evidence="7" id="KW-0812">Transmembrane</keyword>
<dbReference type="Pfam" id="PF00067">
    <property type="entry name" value="p450"/>
    <property type="match status" value="1"/>
</dbReference>
<dbReference type="InterPro" id="IPR050364">
    <property type="entry name" value="Cytochrome_P450_fung"/>
</dbReference>
<dbReference type="PANTHER" id="PTHR46300:SF2">
    <property type="entry name" value="CYTOCHROME P450 MONOOXYGENASE ALNH-RELATED"/>
    <property type="match status" value="1"/>
</dbReference>
<comment type="similarity">
    <text evidence="1">Belongs to the cytochrome P450 family.</text>
</comment>
<evidence type="ECO:0000256" key="6">
    <source>
        <dbReference type="PIRSR" id="PIRSR602401-1"/>
    </source>
</evidence>
<keyword evidence="3" id="KW-0560">Oxidoreductase</keyword>
<dbReference type="InterPro" id="IPR002401">
    <property type="entry name" value="Cyt_P450_E_grp-I"/>
</dbReference>
<name>A0A6A5ZK99_9PLEO</name>
<reference evidence="8" key="1">
    <citation type="journal article" date="2020" name="Stud. Mycol.">
        <title>101 Dothideomycetes genomes: a test case for predicting lifestyles and emergence of pathogens.</title>
        <authorList>
            <person name="Haridas S."/>
            <person name="Albert R."/>
            <person name="Binder M."/>
            <person name="Bloem J."/>
            <person name="Labutti K."/>
            <person name="Salamov A."/>
            <person name="Andreopoulos B."/>
            <person name="Baker S."/>
            <person name="Barry K."/>
            <person name="Bills G."/>
            <person name="Bluhm B."/>
            <person name="Cannon C."/>
            <person name="Castanera R."/>
            <person name="Culley D."/>
            <person name="Daum C."/>
            <person name="Ezra D."/>
            <person name="Gonzalez J."/>
            <person name="Henrissat B."/>
            <person name="Kuo A."/>
            <person name="Liang C."/>
            <person name="Lipzen A."/>
            <person name="Lutzoni F."/>
            <person name="Magnuson J."/>
            <person name="Mondo S."/>
            <person name="Nolan M."/>
            <person name="Ohm R."/>
            <person name="Pangilinan J."/>
            <person name="Park H.-J."/>
            <person name="Ramirez L."/>
            <person name="Alfaro M."/>
            <person name="Sun H."/>
            <person name="Tritt A."/>
            <person name="Yoshinaga Y."/>
            <person name="Zwiers L.-H."/>
            <person name="Turgeon B."/>
            <person name="Goodwin S."/>
            <person name="Spatafora J."/>
            <person name="Crous P."/>
            <person name="Grigoriev I."/>
        </authorList>
    </citation>
    <scope>NUCLEOTIDE SEQUENCE</scope>
    <source>
        <strain evidence="8">CBS 627.86</strain>
    </source>
</reference>
<feature type="binding site" description="axial binding residue" evidence="6">
    <location>
        <position position="454"/>
    </location>
    <ligand>
        <name>heme</name>
        <dbReference type="ChEBI" id="CHEBI:30413"/>
    </ligand>
    <ligandPart>
        <name>Fe</name>
        <dbReference type="ChEBI" id="CHEBI:18248"/>
    </ligandPart>
</feature>
<dbReference type="GO" id="GO:0004497">
    <property type="term" value="F:monooxygenase activity"/>
    <property type="evidence" value="ECO:0007669"/>
    <property type="project" value="UniProtKB-KW"/>
</dbReference>
<evidence type="ECO:0000256" key="4">
    <source>
        <dbReference type="ARBA" id="ARBA00023004"/>
    </source>
</evidence>
<evidence type="ECO:0000256" key="7">
    <source>
        <dbReference type="SAM" id="Phobius"/>
    </source>
</evidence>
<evidence type="ECO:0000313" key="9">
    <source>
        <dbReference type="Proteomes" id="UP000799770"/>
    </source>
</evidence>
<evidence type="ECO:0000256" key="2">
    <source>
        <dbReference type="ARBA" id="ARBA00022723"/>
    </source>
</evidence>
<feature type="transmembrane region" description="Helical" evidence="7">
    <location>
        <begin position="12"/>
        <end position="31"/>
    </location>
</feature>
<keyword evidence="5" id="KW-0503">Monooxygenase</keyword>